<dbReference type="Gene3D" id="3.40.50.300">
    <property type="entry name" value="P-loop containing nucleotide triphosphate hydrolases"/>
    <property type="match status" value="1"/>
</dbReference>
<dbReference type="HOGENOM" id="CLU_043725_1_1_2"/>
<keyword evidence="5" id="KW-0143">Chaperone</keyword>
<protein>
    <submittedName>
        <fullName evidence="6">LAO/AO transport system ATPase</fullName>
    </submittedName>
</protein>
<dbReference type="InterPro" id="IPR052040">
    <property type="entry name" value="GTPase/Isobutyryl-CoA_mutase"/>
</dbReference>
<accession>K0BD17</accession>
<keyword evidence="2" id="KW-0547">Nucleotide-binding</keyword>
<sequence>MDLLNDLKKGKRGAIAKAITIVENDQTEAKKLLRKIFKDSGNSAIIGITGPAGAGKSSLINKTVIAMRKLGTKPAVLAVDPTSHVTGGAILGDRVRMSESTDSGTYIRSIASRGATGAVSRSLRNSIRVLEYAGFNPIIIESVGAGQTEVEISNIADITVVVFNPNTGDSIQTIKAGLTEIGDIYLVNKSDLSGTNQLFDAVRDFIGDSDRNPIILKTSVKKNSGITVFAKTLKDMMKSKKKFKDAKNKERLEAELKDIVLNNIKEKIDDMLISDKTFSKYLKKLQSKDIDPFQAGDKITKSLLK</sequence>
<dbReference type="Proteomes" id="UP000006100">
    <property type="component" value="Chromosome"/>
</dbReference>
<dbReference type="OrthoDB" id="21324at2157"/>
<keyword evidence="7" id="KW-1185">Reference proteome</keyword>
<evidence type="ECO:0000313" key="7">
    <source>
        <dbReference type="Proteomes" id="UP000006100"/>
    </source>
</evidence>
<dbReference type="PANTHER" id="PTHR43087:SF1">
    <property type="entry name" value="LAO_AO TRANSPORT SYSTEM ATPASE"/>
    <property type="match status" value="1"/>
</dbReference>
<dbReference type="KEGG" id="nir:NSED_05465"/>
<gene>
    <name evidence="6" type="ORF">NSED_05465</name>
</gene>
<dbReference type="PATRIC" id="fig|1229909.8.peg.1198"/>
<dbReference type="GO" id="GO:0003924">
    <property type="term" value="F:GTPase activity"/>
    <property type="evidence" value="ECO:0007669"/>
    <property type="project" value="InterPro"/>
</dbReference>
<dbReference type="SUPFAM" id="SSF52540">
    <property type="entry name" value="P-loop containing nucleoside triphosphate hydrolases"/>
    <property type="match status" value="1"/>
</dbReference>
<evidence type="ECO:0000256" key="2">
    <source>
        <dbReference type="ARBA" id="ARBA00022741"/>
    </source>
</evidence>
<dbReference type="InterPro" id="IPR027417">
    <property type="entry name" value="P-loop_NTPase"/>
</dbReference>
<dbReference type="AlphaFoldDB" id="K0BD17"/>
<evidence type="ECO:0000256" key="3">
    <source>
        <dbReference type="ARBA" id="ARBA00022801"/>
    </source>
</evidence>
<evidence type="ECO:0000256" key="5">
    <source>
        <dbReference type="ARBA" id="ARBA00023186"/>
    </source>
</evidence>
<organism evidence="6 7">
    <name type="scientific">Candidatus Nitrosopumilus sediminis</name>
    <dbReference type="NCBI Taxonomy" id="1229909"/>
    <lineage>
        <taxon>Archaea</taxon>
        <taxon>Nitrososphaerota</taxon>
        <taxon>Nitrososphaeria</taxon>
        <taxon>Nitrosopumilales</taxon>
        <taxon>Nitrosopumilaceae</taxon>
        <taxon>Nitrosopumilus</taxon>
    </lineage>
</organism>
<evidence type="ECO:0000256" key="4">
    <source>
        <dbReference type="ARBA" id="ARBA00023134"/>
    </source>
</evidence>
<evidence type="ECO:0000313" key="6">
    <source>
        <dbReference type="EMBL" id="AFS82895.1"/>
    </source>
</evidence>
<dbReference type="RefSeq" id="WP_014965266.1">
    <property type="nucleotide sequence ID" value="NC_018656.1"/>
</dbReference>
<name>K0BD17_9ARCH</name>
<proteinExistence type="inferred from homology"/>
<dbReference type="Pfam" id="PF03308">
    <property type="entry name" value="MeaB"/>
    <property type="match status" value="1"/>
</dbReference>
<dbReference type="EMBL" id="CP003843">
    <property type="protein sequence ID" value="AFS82895.1"/>
    <property type="molecule type" value="Genomic_DNA"/>
</dbReference>
<dbReference type="GO" id="GO:0005525">
    <property type="term" value="F:GTP binding"/>
    <property type="evidence" value="ECO:0007669"/>
    <property type="project" value="UniProtKB-KW"/>
</dbReference>
<evidence type="ECO:0000256" key="1">
    <source>
        <dbReference type="ARBA" id="ARBA00009625"/>
    </source>
</evidence>
<comment type="similarity">
    <text evidence="1">Belongs to the SIMIBI class G3E GTPase family. ArgK/MeaB subfamily.</text>
</comment>
<dbReference type="PANTHER" id="PTHR43087">
    <property type="entry name" value="LYSINE/ARGININE/ORNITHINE TRANSPORT SYSTEM KINASE"/>
    <property type="match status" value="1"/>
</dbReference>
<dbReference type="eggNOG" id="arCOG01226">
    <property type="taxonomic scope" value="Archaea"/>
</dbReference>
<keyword evidence="3" id="KW-0378">Hydrolase</keyword>
<dbReference type="InterPro" id="IPR005129">
    <property type="entry name" value="GTPase_ArgK"/>
</dbReference>
<dbReference type="STRING" id="1229909.NSED_05465"/>
<keyword evidence="4" id="KW-0342">GTP-binding</keyword>
<dbReference type="GeneID" id="13696886"/>
<reference evidence="6 7" key="1">
    <citation type="journal article" date="2012" name="J. Bacteriol.">
        <title>Draft Genome Sequence of an Ammonia-Oxidizing Archaeon, "Candidatus Nitrosopumilus sediminis" AR2, from Svalbard in the Arctic Circle.</title>
        <authorList>
            <person name="Park S.J."/>
            <person name="Kim J.G."/>
            <person name="Jung M.Y."/>
            <person name="Kim S.J."/>
            <person name="Cha I.T."/>
            <person name="Ghai R."/>
            <person name="Martin-Cuadrado A.B."/>
            <person name="Rodriguez-Valera F."/>
            <person name="Rhee S.K."/>
        </authorList>
    </citation>
    <scope>NUCLEOTIDE SEQUENCE [LARGE SCALE GENOMIC DNA]</scope>
    <source>
        <strain evidence="6 7">AR2</strain>
    </source>
</reference>
<dbReference type="NCBIfam" id="TIGR00750">
    <property type="entry name" value="lao"/>
    <property type="match status" value="1"/>
</dbReference>